<sequence>MCVDQTTVAAPPATTVCVTGATGFIGSWIVMRLLERGYIVHATVRDPENMEKVKDLIELPRADTNLKLWKADMNVEGSYDEAVKGCEGVFHMATPMDFESDDPENEVIKPTIEGMMSIIRSCAKAKTVKKLIFTNSAGTLNVEQHQKPVYDETNWSDLDFILSTKMTGWMYFVSKILAEKAAIEAAKENNINFISIIPPVVVGPFIMPSFPPSLITALSPITGNEAHYSIIKQGQYVHVDDLCEAHIFLFEDPTAEGRYICSSHDETIYGIANMIREKWPEYQIPTEFEGIDKDIPVVRFSSKKLIGMGFSYKYTLEDMFTGAIETCRAKGLLPYSTKIHTNGELETRGRPLNPLEKHTDIQEKELHPASEEKHAEGKQSGLLSDSYATQIHTNGEEKEVLLNSLEKDPDGQEKDLLTTSNEKRIEVEETDLIPTSKGKHAEEREHHLVPISEEKHAGEQENDPLSDSAK</sequence>
<evidence type="ECO:0000256" key="6">
    <source>
        <dbReference type="ARBA" id="ARBA00037100"/>
    </source>
</evidence>
<name>B7SJG3_DIPAU</name>
<proteinExistence type="inferred from homology"/>
<comment type="function">
    <text evidence="6">Bifunctional enzyme involved in flavonoid metabolism.</text>
</comment>
<evidence type="ECO:0000256" key="12">
    <source>
        <dbReference type="ARBA" id="ARBA00048870"/>
    </source>
</evidence>
<evidence type="ECO:0000256" key="4">
    <source>
        <dbReference type="ARBA" id="ARBA00023241"/>
    </source>
</evidence>
<dbReference type="FunFam" id="3.40.50.720:FF:000085">
    <property type="entry name" value="Dihydroflavonol reductase"/>
    <property type="match status" value="1"/>
</dbReference>
<feature type="compositionally biased region" description="Basic and acidic residues" evidence="14">
    <location>
        <begin position="439"/>
        <end position="459"/>
    </location>
</feature>
<dbReference type="SUPFAM" id="SSF51735">
    <property type="entry name" value="NAD(P)-binding Rossmann-fold domains"/>
    <property type="match status" value="1"/>
</dbReference>
<dbReference type="CDD" id="cd08958">
    <property type="entry name" value="FR_SDR_e"/>
    <property type="match status" value="1"/>
</dbReference>
<evidence type="ECO:0000256" key="14">
    <source>
        <dbReference type="SAM" id="MobiDB-lite"/>
    </source>
</evidence>
<comment type="catalytic activity">
    <reaction evidence="13">
        <text>a (2R,3S,4S)-leucoanthocyanidin + NADP(+) = a (2R,3R)-dihydroflavonol + NADPH + H(+)</text>
        <dbReference type="Rhea" id="RHEA:54444"/>
        <dbReference type="ChEBI" id="CHEBI:15378"/>
        <dbReference type="ChEBI" id="CHEBI:57783"/>
        <dbReference type="ChEBI" id="CHEBI:58349"/>
        <dbReference type="ChEBI" id="CHEBI:138176"/>
        <dbReference type="ChEBI" id="CHEBI:138188"/>
        <dbReference type="EC" id="1.1.1.219"/>
    </reaction>
</comment>
<evidence type="ECO:0000313" key="16">
    <source>
        <dbReference type="EMBL" id="ACA04004.1"/>
    </source>
</evidence>
<dbReference type="GO" id="GO:0047890">
    <property type="term" value="F:flavanone 4-reductase activity"/>
    <property type="evidence" value="ECO:0007669"/>
    <property type="project" value="UniProtKB-EC"/>
</dbReference>
<comment type="catalytic activity">
    <reaction evidence="12">
        <text>(2S)-flavan-4-ol + NADP(+) = (2S)-flavanone + NADPH + H(+)</text>
        <dbReference type="Rhea" id="RHEA:11228"/>
        <dbReference type="ChEBI" id="CHEBI:15378"/>
        <dbReference type="ChEBI" id="CHEBI:15605"/>
        <dbReference type="ChEBI" id="CHEBI:15606"/>
        <dbReference type="ChEBI" id="CHEBI:57783"/>
        <dbReference type="ChEBI" id="CHEBI:58349"/>
        <dbReference type="EC" id="1.1.1.234"/>
    </reaction>
</comment>
<evidence type="ECO:0000256" key="8">
    <source>
        <dbReference type="ARBA" id="ARBA00039057"/>
    </source>
</evidence>
<evidence type="ECO:0000259" key="15">
    <source>
        <dbReference type="Pfam" id="PF01370"/>
    </source>
</evidence>
<dbReference type="AlphaFoldDB" id="B7SJG3"/>
<comment type="similarity">
    <text evidence="5">Belongs to the NAD(P)-dependent epimerase/dehydratase family. Dihydroflavonol-4-reductase subfamily.</text>
</comment>
<feature type="compositionally biased region" description="Basic and acidic residues" evidence="14">
    <location>
        <begin position="404"/>
        <end position="427"/>
    </location>
</feature>
<feature type="region of interest" description="Disordered" evidence="14">
    <location>
        <begin position="404"/>
        <end position="470"/>
    </location>
</feature>
<dbReference type="EC" id="1.1.1.234" evidence="7"/>
<evidence type="ECO:0000256" key="5">
    <source>
        <dbReference type="ARBA" id="ARBA00023445"/>
    </source>
</evidence>
<keyword evidence="4" id="KW-0284">Flavonoid biosynthesis</keyword>
<evidence type="ECO:0000256" key="3">
    <source>
        <dbReference type="ARBA" id="ARBA00023002"/>
    </source>
</evidence>
<evidence type="ECO:0000256" key="9">
    <source>
        <dbReference type="ARBA" id="ARBA00039963"/>
    </source>
</evidence>
<dbReference type="Gene3D" id="3.40.50.720">
    <property type="entry name" value="NAD(P)-binding Rossmann-like Domain"/>
    <property type="match status" value="1"/>
</dbReference>
<dbReference type="EC" id="1.1.1.219" evidence="8"/>
<dbReference type="InterPro" id="IPR036291">
    <property type="entry name" value="NAD(P)-bd_dom_sf"/>
</dbReference>
<keyword evidence="3" id="KW-0560">Oxidoreductase</keyword>
<feature type="domain" description="NAD-dependent epimerase/dehydratase" evidence="15">
    <location>
        <begin position="16"/>
        <end position="255"/>
    </location>
</feature>
<dbReference type="InterPro" id="IPR050425">
    <property type="entry name" value="NAD(P)_dehydrat-like"/>
</dbReference>
<dbReference type="InterPro" id="IPR001509">
    <property type="entry name" value="Epimerase_deHydtase"/>
</dbReference>
<gene>
    <name evidence="16" type="primary">dfr</name>
</gene>
<dbReference type="EMBL" id="EU305679">
    <property type="protein sequence ID" value="ACA04004.1"/>
    <property type="molecule type" value="Genomic_DNA"/>
</dbReference>
<evidence type="ECO:0000256" key="11">
    <source>
        <dbReference type="ARBA" id="ARBA00042831"/>
    </source>
</evidence>
<evidence type="ECO:0000256" key="7">
    <source>
        <dbReference type="ARBA" id="ARBA00039055"/>
    </source>
</evidence>
<dbReference type="PANTHER" id="PTHR10366:SF564">
    <property type="entry name" value="STEROL-4-ALPHA-CARBOXYLATE 3-DEHYDROGENASE, DECARBOXYLATING"/>
    <property type="match status" value="1"/>
</dbReference>
<organism evidence="16">
    <name type="scientific">Diplacus aurantiacus</name>
    <name type="common">Orange bush monkey flower</name>
    <name type="synonym">Mimulus aurantiacus</name>
    <dbReference type="NCBI Taxonomy" id="68869"/>
    <lineage>
        <taxon>Eukaryota</taxon>
        <taxon>Viridiplantae</taxon>
        <taxon>Streptophyta</taxon>
        <taxon>Embryophyta</taxon>
        <taxon>Tracheophyta</taxon>
        <taxon>Spermatophyta</taxon>
        <taxon>Magnoliopsida</taxon>
        <taxon>eudicotyledons</taxon>
        <taxon>Gunneridae</taxon>
        <taxon>Pentapetalae</taxon>
        <taxon>asterids</taxon>
        <taxon>lamiids</taxon>
        <taxon>Lamiales</taxon>
        <taxon>Phrymaceae</taxon>
        <taxon>Diplacus</taxon>
    </lineage>
</organism>
<evidence type="ECO:0000256" key="13">
    <source>
        <dbReference type="ARBA" id="ARBA00049132"/>
    </source>
</evidence>
<comment type="pathway">
    <text evidence="1">Pigment biosynthesis; anthocyanin biosynthesis.</text>
</comment>
<dbReference type="GO" id="GO:0009718">
    <property type="term" value="P:anthocyanin-containing compound biosynthetic process"/>
    <property type="evidence" value="ECO:0007669"/>
    <property type="project" value="TreeGrafter"/>
</dbReference>
<reference evidence="16" key="1">
    <citation type="journal article" date="2009" name="Mol. Biol. Evol.">
        <title>Altered trans-regulatory control of gene expression in multiple anthocyanin genes contributes to adaptive flower color evolution in Mimulus aurantiacus.</title>
        <authorList>
            <person name="Streisfeld M.A."/>
            <person name="Rausher M.D."/>
        </authorList>
    </citation>
    <scope>NUCLEOTIDE SEQUENCE</scope>
</reference>
<dbReference type="PANTHER" id="PTHR10366">
    <property type="entry name" value="NAD DEPENDENT EPIMERASE/DEHYDRATASE"/>
    <property type="match status" value="1"/>
</dbReference>
<dbReference type="Pfam" id="PF01370">
    <property type="entry name" value="Epimerase"/>
    <property type="match status" value="1"/>
</dbReference>
<protein>
    <recommendedName>
        <fullName evidence="9">Dihydroflavonol 4-reductase</fullName>
        <ecNumber evidence="8">1.1.1.219</ecNumber>
        <ecNumber evidence="7">1.1.1.234</ecNumber>
    </recommendedName>
    <alternativeName>
        <fullName evidence="11">Dihydrokaempferol 4-reductase</fullName>
    </alternativeName>
    <alternativeName>
        <fullName evidence="10">Flavanone 4-reductase</fullName>
    </alternativeName>
</protein>
<evidence type="ECO:0000256" key="10">
    <source>
        <dbReference type="ARBA" id="ARBA00042087"/>
    </source>
</evidence>
<evidence type="ECO:0000256" key="2">
    <source>
        <dbReference type="ARBA" id="ARBA00022857"/>
    </source>
</evidence>
<accession>B7SJG3</accession>
<keyword evidence="2" id="KW-0521">NADP</keyword>
<evidence type="ECO:0000256" key="1">
    <source>
        <dbReference type="ARBA" id="ARBA00004935"/>
    </source>
</evidence>
<dbReference type="GO" id="GO:0045552">
    <property type="term" value="F:dihydroflavanol 4-reductase activity"/>
    <property type="evidence" value="ECO:0007669"/>
    <property type="project" value="UniProtKB-EC"/>
</dbReference>